<organism evidence="3 4">
    <name type="scientific">Mediterraneibacter gnavus</name>
    <name type="common">Ruminococcus gnavus</name>
    <dbReference type="NCBI Taxonomy" id="33038"/>
    <lineage>
        <taxon>Bacteria</taxon>
        <taxon>Bacillati</taxon>
        <taxon>Bacillota</taxon>
        <taxon>Clostridia</taxon>
        <taxon>Lachnospirales</taxon>
        <taxon>Lachnospiraceae</taxon>
        <taxon>Mediterraneibacter</taxon>
    </lineage>
</organism>
<evidence type="ECO:0000259" key="1">
    <source>
        <dbReference type="Pfam" id="PF06970"/>
    </source>
</evidence>
<dbReference type="AlphaFoldDB" id="A0A2N5Q017"/>
<dbReference type="RefSeq" id="WP_101882425.1">
    <property type="nucleotide sequence ID" value="NZ_NIHW01000016.1"/>
</dbReference>
<dbReference type="InterPro" id="IPR010724">
    <property type="entry name" value="RepA_N"/>
</dbReference>
<accession>A0A2N5Q017</accession>
<protein>
    <submittedName>
        <fullName evidence="3">Uncharacterized protein</fullName>
    </submittedName>
</protein>
<evidence type="ECO:0000313" key="4">
    <source>
        <dbReference type="Proteomes" id="UP000234840"/>
    </source>
</evidence>
<dbReference type="EMBL" id="NIHW01000016">
    <property type="protein sequence ID" value="PLT87022.1"/>
    <property type="molecule type" value="Genomic_DNA"/>
</dbReference>
<dbReference type="InterPro" id="IPR046059">
    <property type="entry name" value="DUF6017"/>
</dbReference>
<dbReference type="Pfam" id="PF06970">
    <property type="entry name" value="RepA_N"/>
    <property type="match status" value="1"/>
</dbReference>
<sequence>MKFDYYYGSQADQFSFIRIPKAMLTEKMFSSLSLQAKMLYGILLDRMGLSMKNGWFDAENKVYIIYQITEIQEDLGFSKKKAIEYLNELEIFGLVEKKRRGLGLPSILYVKSFLLQKDCSKSEFDQNDGTSRSAKGGISKGFEVVVDTIENDEMVVSQKQENSEKAMKELRSADLDTSRSVDLGTSRGVFSTPQEVLDWAPLINNTKENDIEESNNKSNHILSASVSGGYDCDMISEMDAYTKIIKENISFEDLLVAYPYEKETIEGIMQLILETVLNKNELMVIASNTYPVALVKSKFLKLNYSHIEYVMDCFKGNTSKVKNIKKYLLAALFNAPSTMDSYYRAEVNHDMPYMTMARLEAL</sequence>
<reference evidence="3 4" key="1">
    <citation type="journal article" date="2017" name="Genome Med.">
        <title>A novel Ruminococcus gnavus clade enriched in inflammatory bowel disease patients.</title>
        <authorList>
            <person name="Hall A.B."/>
            <person name="Yassour M."/>
            <person name="Sauk J."/>
            <person name="Garner A."/>
            <person name="Jiang X."/>
            <person name="Arthur T."/>
            <person name="Lagoudas G.K."/>
            <person name="Vatanen T."/>
            <person name="Fornelos N."/>
            <person name="Wilson R."/>
            <person name="Bertha M."/>
            <person name="Cohen M."/>
            <person name="Garber J."/>
            <person name="Khalili H."/>
            <person name="Gevers D."/>
            <person name="Ananthakrishnan A.N."/>
            <person name="Kugathasan S."/>
            <person name="Lander E.S."/>
            <person name="Blainey P."/>
            <person name="Vlamakis H."/>
            <person name="Xavier R.J."/>
            <person name="Huttenhower C."/>
        </authorList>
    </citation>
    <scope>NUCLEOTIDE SEQUENCE [LARGE SCALE GENOMIC DNA]</scope>
    <source>
        <strain evidence="3 4">RJX1128</strain>
    </source>
</reference>
<gene>
    <name evidence="3" type="ORF">CDL20_07780</name>
</gene>
<comment type="caution">
    <text evidence="3">The sequence shown here is derived from an EMBL/GenBank/DDBJ whole genome shotgun (WGS) entry which is preliminary data.</text>
</comment>
<proteinExistence type="predicted"/>
<feature type="domain" description="Replication initiator A N-terminal" evidence="1">
    <location>
        <begin position="15"/>
        <end position="89"/>
    </location>
</feature>
<feature type="domain" description="DUF6017" evidence="2">
    <location>
        <begin position="229"/>
        <end position="351"/>
    </location>
</feature>
<evidence type="ECO:0000313" key="3">
    <source>
        <dbReference type="EMBL" id="PLT87022.1"/>
    </source>
</evidence>
<dbReference type="Proteomes" id="UP000234840">
    <property type="component" value="Unassembled WGS sequence"/>
</dbReference>
<dbReference type="Pfam" id="PF19481">
    <property type="entry name" value="DUF6017"/>
    <property type="match status" value="1"/>
</dbReference>
<evidence type="ECO:0000259" key="2">
    <source>
        <dbReference type="Pfam" id="PF19481"/>
    </source>
</evidence>
<name>A0A2N5Q017_MEDGN</name>